<dbReference type="PROSITE" id="PS50294">
    <property type="entry name" value="WD_REPEATS_REGION"/>
    <property type="match status" value="3"/>
</dbReference>
<dbReference type="EMBL" id="JAQQAF010000002">
    <property type="protein sequence ID" value="KAJ8505367.1"/>
    <property type="molecule type" value="Genomic_DNA"/>
</dbReference>
<dbReference type="SMART" id="SM00320">
    <property type="entry name" value="WD40"/>
    <property type="match status" value="6"/>
</dbReference>
<evidence type="ECO:0000256" key="4">
    <source>
        <dbReference type="SAM" id="MobiDB-lite"/>
    </source>
</evidence>
<dbReference type="InterPro" id="IPR036322">
    <property type="entry name" value="WD40_repeat_dom_sf"/>
</dbReference>
<feature type="repeat" description="WD" evidence="3">
    <location>
        <begin position="445"/>
        <end position="485"/>
    </location>
</feature>
<reference evidence="5 6" key="1">
    <citation type="submission" date="2022-12" db="EMBL/GenBank/DDBJ databases">
        <title>Chromosome-scale assembly of the Ensete ventricosum genome.</title>
        <authorList>
            <person name="Dussert Y."/>
            <person name="Stocks J."/>
            <person name="Wendawek A."/>
            <person name="Woldeyes F."/>
            <person name="Nichols R.A."/>
            <person name="Borrell J.S."/>
        </authorList>
    </citation>
    <scope>NUCLEOTIDE SEQUENCE [LARGE SCALE GENOMIC DNA]</scope>
    <source>
        <strain evidence="6">cv. Maze</strain>
        <tissue evidence="5">Seeds</tissue>
    </source>
</reference>
<evidence type="ECO:0008006" key="7">
    <source>
        <dbReference type="Google" id="ProtNLM"/>
    </source>
</evidence>
<dbReference type="AlphaFoldDB" id="A0AAV8RKY1"/>
<dbReference type="PRINTS" id="PR00320">
    <property type="entry name" value="GPROTEINBRPT"/>
</dbReference>
<keyword evidence="1 3" id="KW-0853">WD repeat</keyword>
<evidence type="ECO:0000313" key="5">
    <source>
        <dbReference type="EMBL" id="KAJ8505367.1"/>
    </source>
</evidence>
<name>A0AAV8RKY1_ENSVE</name>
<dbReference type="SUPFAM" id="SSF50978">
    <property type="entry name" value="WD40 repeat-like"/>
    <property type="match status" value="1"/>
</dbReference>
<dbReference type="InterPro" id="IPR020472">
    <property type="entry name" value="WD40_PAC1"/>
</dbReference>
<dbReference type="InterPro" id="IPR001680">
    <property type="entry name" value="WD40_rpt"/>
</dbReference>
<dbReference type="Pfam" id="PF00400">
    <property type="entry name" value="WD40"/>
    <property type="match status" value="4"/>
</dbReference>
<gene>
    <name evidence="5" type="ORF">OPV22_006253</name>
</gene>
<dbReference type="Gene3D" id="2.130.10.10">
    <property type="entry name" value="YVTN repeat-like/Quinoprotein amine dehydrogenase"/>
    <property type="match status" value="1"/>
</dbReference>
<organism evidence="5 6">
    <name type="scientific">Ensete ventricosum</name>
    <name type="common">Abyssinian banana</name>
    <name type="synonym">Musa ensete</name>
    <dbReference type="NCBI Taxonomy" id="4639"/>
    <lineage>
        <taxon>Eukaryota</taxon>
        <taxon>Viridiplantae</taxon>
        <taxon>Streptophyta</taxon>
        <taxon>Embryophyta</taxon>
        <taxon>Tracheophyta</taxon>
        <taxon>Spermatophyta</taxon>
        <taxon>Magnoliopsida</taxon>
        <taxon>Liliopsida</taxon>
        <taxon>Zingiberales</taxon>
        <taxon>Musaceae</taxon>
        <taxon>Ensete</taxon>
    </lineage>
</organism>
<evidence type="ECO:0000313" key="6">
    <source>
        <dbReference type="Proteomes" id="UP001222027"/>
    </source>
</evidence>
<evidence type="ECO:0000256" key="1">
    <source>
        <dbReference type="ARBA" id="ARBA00022574"/>
    </source>
</evidence>
<feature type="repeat" description="WD" evidence="3">
    <location>
        <begin position="485"/>
        <end position="520"/>
    </location>
</feature>
<proteinExistence type="predicted"/>
<feature type="compositionally biased region" description="Basic and acidic residues" evidence="4">
    <location>
        <begin position="1"/>
        <end position="11"/>
    </location>
</feature>
<dbReference type="InterPro" id="IPR015943">
    <property type="entry name" value="WD40/YVTN_repeat-like_dom_sf"/>
</dbReference>
<comment type="caution">
    <text evidence="5">The sequence shown here is derived from an EMBL/GenBank/DDBJ whole genome shotgun (WGS) entry which is preliminary data.</text>
</comment>
<sequence length="814" mass="91120">MFRGARDDESPRVISPSNNWTGERGTHRTSTAEVLPIEREREEIGKVCWPARREKGCLDLTAVLQLFDGRPVLLRQNRILMSISPFHFTLQEEEDEVFFDSRDYVSSVSDSCPGSPADDGLFPEDQFISWPRVVPRFEVCIKDPVSVRERRHKFMKILGVDTTNNSPERSDSPDEELKVDGDIEPDIGRVVADCGAVLRSPCSGGNCSMSSLSIEEMGSSCSVNNLGKDGSLGSLHEVGYNRSSTLHELERNFGPSSLTQQLMRREDDASIISKKSVERTTIGWLRRLSAAACMLDRQGDKSSSNFSNFFRGVSTQTQRVKIHPYKKRSKELSAVYKRQNFKAHNGAILTMKFSPDGQYLATGGEDGVVRVWYVKECERTDEKDILGDDPSCIYFTVNHTSELTPLYVDEGKKLKSRSTIITSDPVCVVIPPDAFQLSEEPLHEFHGHDGDVLDISWSNNKCLLSSSMDKTVRMWQVGSEDCVKVFPHNDYVTCVQFNPINEAYFISGSIDGKVRIWEISGCRVVGWVDTREIVTAVCYRPDGKGAVIGTLAGNCRFYDASDNLLQLDAQVSLQGKKKSLKRITGFQFCPSNPHRLMVSSADSQIRIFDGIDVVSKFKCIRNSGSQVPASFTADGQHIFSASEDSNVYMWSHHASNVAPTSNHVKSTWSSERFISSNASIVIPWCGLQCRKSGTNTSEVPHLQKDVFRESAGLLGYDFNCHIKDLIGKYTLNLSPSSCFSLSHEFLESLRKSSATWPEERLPSNFVTSTFYKSRYKSLKTFHQTTSHAWGQVIVAAGSDGWIRTYQNYGLPQHL</sequence>
<protein>
    <recommendedName>
        <fullName evidence="7">Anaphase-promoting complex subunit 4 WD40 domain-containing protein</fullName>
    </recommendedName>
</protein>
<evidence type="ECO:0000256" key="3">
    <source>
        <dbReference type="PROSITE-ProRule" id="PRU00221"/>
    </source>
</evidence>
<dbReference type="PANTHER" id="PTHR14221:SF0">
    <property type="entry name" value="WD REPEAT-CONTAINING PROTEIN 44"/>
    <property type="match status" value="1"/>
</dbReference>
<feature type="repeat" description="WD" evidence="3">
    <location>
        <begin position="341"/>
        <end position="382"/>
    </location>
</feature>
<feature type="region of interest" description="Disordered" evidence="4">
    <location>
        <begin position="1"/>
        <end position="30"/>
    </location>
</feature>
<dbReference type="PANTHER" id="PTHR14221">
    <property type="entry name" value="WD REPEAT DOMAIN 44"/>
    <property type="match status" value="1"/>
</dbReference>
<dbReference type="Proteomes" id="UP001222027">
    <property type="component" value="Unassembled WGS sequence"/>
</dbReference>
<dbReference type="PROSITE" id="PS50082">
    <property type="entry name" value="WD_REPEATS_2"/>
    <property type="match status" value="3"/>
</dbReference>
<evidence type="ECO:0000256" key="2">
    <source>
        <dbReference type="ARBA" id="ARBA00022737"/>
    </source>
</evidence>
<dbReference type="InterPro" id="IPR040324">
    <property type="entry name" value="WDR44/Dgr2"/>
</dbReference>
<keyword evidence="2" id="KW-0677">Repeat</keyword>
<accession>A0AAV8RKY1</accession>
<dbReference type="CDD" id="cd00200">
    <property type="entry name" value="WD40"/>
    <property type="match status" value="1"/>
</dbReference>
<keyword evidence="6" id="KW-1185">Reference proteome</keyword>